<feature type="compositionally biased region" description="Basic and acidic residues" evidence="1">
    <location>
        <begin position="161"/>
        <end position="174"/>
    </location>
</feature>
<feature type="region of interest" description="Disordered" evidence="1">
    <location>
        <begin position="284"/>
        <end position="326"/>
    </location>
</feature>
<keyword evidence="3" id="KW-1185">Reference proteome</keyword>
<organism evidence="2 3">
    <name type="scientific">Lepeophtheirus salmonis</name>
    <name type="common">Salmon louse</name>
    <name type="synonym">Caligus salmonis</name>
    <dbReference type="NCBI Taxonomy" id="72036"/>
    <lineage>
        <taxon>Eukaryota</taxon>
        <taxon>Metazoa</taxon>
        <taxon>Ecdysozoa</taxon>
        <taxon>Arthropoda</taxon>
        <taxon>Crustacea</taxon>
        <taxon>Multicrustacea</taxon>
        <taxon>Hexanauplia</taxon>
        <taxon>Copepoda</taxon>
        <taxon>Siphonostomatoida</taxon>
        <taxon>Caligidae</taxon>
        <taxon>Lepeophtheirus</taxon>
    </lineage>
</organism>
<feature type="compositionally biased region" description="Basic and acidic residues" evidence="1">
    <location>
        <begin position="237"/>
        <end position="252"/>
    </location>
</feature>
<evidence type="ECO:0000256" key="1">
    <source>
        <dbReference type="SAM" id="MobiDB-lite"/>
    </source>
</evidence>
<protein>
    <submittedName>
        <fullName evidence="2">(salmon louse) hypothetical protein</fullName>
    </submittedName>
</protein>
<feature type="compositionally biased region" description="Low complexity" evidence="1">
    <location>
        <begin position="253"/>
        <end position="262"/>
    </location>
</feature>
<feature type="region of interest" description="Disordered" evidence="1">
    <location>
        <begin position="148"/>
        <end position="180"/>
    </location>
</feature>
<dbReference type="Proteomes" id="UP000675881">
    <property type="component" value="Chromosome 6"/>
</dbReference>
<feature type="compositionally biased region" description="Polar residues" evidence="1">
    <location>
        <begin position="41"/>
        <end position="52"/>
    </location>
</feature>
<feature type="compositionally biased region" description="Acidic residues" evidence="1">
    <location>
        <begin position="226"/>
        <end position="236"/>
    </location>
</feature>
<proteinExistence type="predicted"/>
<evidence type="ECO:0000313" key="3">
    <source>
        <dbReference type="Proteomes" id="UP000675881"/>
    </source>
</evidence>
<accession>A0A7R8CZ38</accession>
<dbReference type="EMBL" id="HG994585">
    <property type="protein sequence ID" value="CAF2972549.1"/>
    <property type="molecule type" value="Genomic_DNA"/>
</dbReference>
<feature type="region of interest" description="Disordered" evidence="1">
    <location>
        <begin position="226"/>
        <end position="269"/>
    </location>
</feature>
<feature type="region of interest" description="Disordered" evidence="1">
    <location>
        <begin position="41"/>
        <end position="92"/>
    </location>
</feature>
<name>A0A7R8CZ38_LEPSM</name>
<feature type="compositionally biased region" description="Polar residues" evidence="1">
    <location>
        <begin position="148"/>
        <end position="160"/>
    </location>
</feature>
<sequence>MIPLEFDLDEDFVWTLMRLLKTRSLGPAFMSDDVITVSSHESAQASLQSSNKPGEKEVGGRSSNKARWCNPSDTSSRQTTTDPSNNRKERSLKSVEEWLWDARSGESTLANEICDELILKTKMKENDNSKPLFDLSKKEFAMTATFATKSQAPSQQSSSLWEDKKCSEGGDDSKCSPFDGKLMDAAENNRREGRRDIPIHRGLGALGSTLDEYGGREIEEEDVLIINNPDEEETDSNDDKSSGYVGSEERSRSASGSRASSSIKDETQQITYISTKLYRQALGRKRRYTSTPHCSPNTSYESLLSTLMPPPPPPGPNISIIEEPIY</sequence>
<feature type="compositionally biased region" description="Polar residues" evidence="1">
    <location>
        <begin position="289"/>
        <end position="305"/>
    </location>
</feature>
<evidence type="ECO:0000313" key="2">
    <source>
        <dbReference type="EMBL" id="CAF2972549.1"/>
    </source>
</evidence>
<dbReference type="AlphaFoldDB" id="A0A7R8CZ38"/>
<feature type="compositionally biased region" description="Low complexity" evidence="1">
    <location>
        <begin position="317"/>
        <end position="326"/>
    </location>
</feature>
<reference evidence="2" key="1">
    <citation type="submission" date="2021-02" db="EMBL/GenBank/DDBJ databases">
        <authorList>
            <person name="Bekaert M."/>
        </authorList>
    </citation>
    <scope>NUCLEOTIDE SEQUENCE</scope>
    <source>
        <strain evidence="2">IoA-00</strain>
    </source>
</reference>
<gene>
    <name evidence="2" type="ORF">LSAA_12201</name>
</gene>
<dbReference type="OrthoDB" id="10628604at2759"/>
<feature type="compositionally biased region" description="Polar residues" evidence="1">
    <location>
        <begin position="61"/>
        <end position="84"/>
    </location>
</feature>